<accession>A0AAX1NDU1</accession>
<gene>
    <name evidence="2" type="ORF">KMW28_25480</name>
</gene>
<feature type="domain" description="CHK kinase-like" evidence="1">
    <location>
        <begin position="111"/>
        <end position="268"/>
    </location>
</feature>
<evidence type="ECO:0000313" key="3">
    <source>
        <dbReference type="Proteomes" id="UP000678679"/>
    </source>
</evidence>
<dbReference type="SMART" id="SM00587">
    <property type="entry name" value="CHK"/>
    <property type="match status" value="1"/>
</dbReference>
<dbReference type="InterPro" id="IPR015897">
    <property type="entry name" value="CHK_kinase-like"/>
</dbReference>
<name>A0AAX1NDU1_9BACT</name>
<dbReference type="PANTHER" id="PTHR11012">
    <property type="entry name" value="PROTEIN KINASE-LIKE DOMAIN-CONTAINING"/>
    <property type="match status" value="1"/>
</dbReference>
<dbReference type="RefSeq" id="WP_169663736.1">
    <property type="nucleotide sequence ID" value="NZ_CP076133.1"/>
</dbReference>
<dbReference type="KEGG" id="fya:KMW28_25480"/>
<dbReference type="Pfam" id="PF02958">
    <property type="entry name" value="EcKL"/>
    <property type="match status" value="1"/>
</dbReference>
<dbReference type="Gene3D" id="3.90.1200.10">
    <property type="match status" value="1"/>
</dbReference>
<keyword evidence="3" id="KW-1185">Reference proteome</keyword>
<reference evidence="2 3" key="1">
    <citation type="submission" date="2021-05" db="EMBL/GenBank/DDBJ databases">
        <title>Comparative genomic studies on the polysaccharide-degrading batcterial strains of the Flammeovirga genus.</title>
        <authorList>
            <person name="Zewei F."/>
            <person name="Zheng Z."/>
            <person name="Yu L."/>
            <person name="Ruyue G."/>
            <person name="Yanhong M."/>
            <person name="Yuanyuan C."/>
            <person name="Jingyan G."/>
            <person name="Wenjun H."/>
        </authorList>
    </citation>
    <scope>NUCLEOTIDE SEQUENCE [LARGE SCALE GENOMIC DNA]</scope>
    <source>
        <strain evidence="2 3">NBRC:100898</strain>
    </source>
</reference>
<sequence>MDQINQYILSTVEADQVIKTEEIQSLWSGYGSIKRYYLEGSTLSKVIVKHVQLSKVKHHPRGWNTDLSHQRKVKSYEVETNFYENYAQLTDNECRLPQCIGVGHFGEDVVIIMEDLDESGFPARLGSISFNEMKGCIRWLAYFHARYLNHSSEGLWDIGTYWHLDTRPDELQVMDDKALKNAASKIDQKLNNAKYKTLVHGDAKVANFCFSNDHNKVAAVDFQYIGGGVGMKDLAYFVGSCLYEEDCENYESDILNYYFSEFENAICHYQIEVDFDELKKEWTELYPVAWSDFHRFLKGWSPGHWKINSYSERIARQVVASLK</sequence>
<dbReference type="InterPro" id="IPR011009">
    <property type="entry name" value="Kinase-like_dom_sf"/>
</dbReference>
<dbReference type="SUPFAM" id="SSF56112">
    <property type="entry name" value="Protein kinase-like (PK-like)"/>
    <property type="match status" value="1"/>
</dbReference>
<evidence type="ECO:0000259" key="1">
    <source>
        <dbReference type="SMART" id="SM00587"/>
    </source>
</evidence>
<dbReference type="PANTHER" id="PTHR11012:SF30">
    <property type="entry name" value="PROTEIN KINASE-LIKE DOMAIN-CONTAINING"/>
    <property type="match status" value="1"/>
</dbReference>
<protein>
    <submittedName>
        <fullName evidence="2">Ecdysteroid 22-kinase family protein</fullName>
    </submittedName>
</protein>
<evidence type="ECO:0000313" key="2">
    <source>
        <dbReference type="EMBL" id="QWG04248.1"/>
    </source>
</evidence>
<dbReference type="AlphaFoldDB" id="A0AAX1NDU1"/>
<dbReference type="Proteomes" id="UP000678679">
    <property type="component" value="Chromosome 2"/>
</dbReference>
<dbReference type="InterPro" id="IPR004119">
    <property type="entry name" value="EcKL"/>
</dbReference>
<dbReference type="EMBL" id="CP076133">
    <property type="protein sequence ID" value="QWG04248.1"/>
    <property type="molecule type" value="Genomic_DNA"/>
</dbReference>
<organism evidence="2 3">
    <name type="scientific">Flammeovirga yaeyamensis</name>
    <dbReference type="NCBI Taxonomy" id="367791"/>
    <lineage>
        <taxon>Bacteria</taxon>
        <taxon>Pseudomonadati</taxon>
        <taxon>Bacteroidota</taxon>
        <taxon>Cytophagia</taxon>
        <taxon>Cytophagales</taxon>
        <taxon>Flammeovirgaceae</taxon>
        <taxon>Flammeovirga</taxon>
    </lineage>
</organism>
<proteinExistence type="predicted"/>